<feature type="compositionally biased region" description="Polar residues" evidence="1">
    <location>
        <begin position="46"/>
        <end position="65"/>
    </location>
</feature>
<proteinExistence type="predicted"/>
<sequence length="78" mass="8674">MKQIGRGANAGNTEEKASNAHTQWKTDRTEKKQIGPKSNQHETARGATQTGSAIKIQNQRASARTVQVHRRKVGYLNF</sequence>
<reference evidence="2 4" key="1">
    <citation type="journal article" date="2011" name="Nature">
        <title>The Medicago genome provides insight into the evolution of rhizobial symbioses.</title>
        <authorList>
            <person name="Young N.D."/>
            <person name="Debelle F."/>
            <person name="Oldroyd G.E."/>
            <person name="Geurts R."/>
            <person name="Cannon S.B."/>
            <person name="Udvardi M.K."/>
            <person name="Benedito V.A."/>
            <person name="Mayer K.F."/>
            <person name="Gouzy J."/>
            <person name="Schoof H."/>
            <person name="Van de Peer Y."/>
            <person name="Proost S."/>
            <person name="Cook D.R."/>
            <person name="Meyers B.C."/>
            <person name="Spannagl M."/>
            <person name="Cheung F."/>
            <person name="De Mita S."/>
            <person name="Krishnakumar V."/>
            <person name="Gundlach H."/>
            <person name="Zhou S."/>
            <person name="Mudge J."/>
            <person name="Bharti A.K."/>
            <person name="Murray J.D."/>
            <person name="Naoumkina M.A."/>
            <person name="Rosen B."/>
            <person name="Silverstein K.A."/>
            <person name="Tang H."/>
            <person name="Rombauts S."/>
            <person name="Zhao P.X."/>
            <person name="Zhou P."/>
            <person name="Barbe V."/>
            <person name="Bardou P."/>
            <person name="Bechner M."/>
            <person name="Bellec A."/>
            <person name="Berger A."/>
            <person name="Berges H."/>
            <person name="Bidwell S."/>
            <person name="Bisseling T."/>
            <person name="Choisne N."/>
            <person name="Couloux A."/>
            <person name="Denny R."/>
            <person name="Deshpande S."/>
            <person name="Dai X."/>
            <person name="Doyle J.J."/>
            <person name="Dudez A.M."/>
            <person name="Farmer A.D."/>
            <person name="Fouteau S."/>
            <person name="Franken C."/>
            <person name="Gibelin C."/>
            <person name="Gish J."/>
            <person name="Goldstein S."/>
            <person name="Gonzalez A.J."/>
            <person name="Green P.J."/>
            <person name="Hallab A."/>
            <person name="Hartog M."/>
            <person name="Hua A."/>
            <person name="Humphray S.J."/>
            <person name="Jeong D.H."/>
            <person name="Jing Y."/>
            <person name="Jocker A."/>
            <person name="Kenton S.M."/>
            <person name="Kim D.J."/>
            <person name="Klee K."/>
            <person name="Lai H."/>
            <person name="Lang C."/>
            <person name="Lin S."/>
            <person name="Macmil S.L."/>
            <person name="Magdelenat G."/>
            <person name="Matthews L."/>
            <person name="McCorrison J."/>
            <person name="Monaghan E.L."/>
            <person name="Mun J.H."/>
            <person name="Najar F.Z."/>
            <person name="Nicholson C."/>
            <person name="Noirot C."/>
            <person name="O'Bleness M."/>
            <person name="Paule C.R."/>
            <person name="Poulain J."/>
            <person name="Prion F."/>
            <person name="Qin B."/>
            <person name="Qu C."/>
            <person name="Retzel E.F."/>
            <person name="Riddle C."/>
            <person name="Sallet E."/>
            <person name="Samain S."/>
            <person name="Samson N."/>
            <person name="Sanders I."/>
            <person name="Saurat O."/>
            <person name="Scarpelli C."/>
            <person name="Schiex T."/>
            <person name="Segurens B."/>
            <person name="Severin A.J."/>
            <person name="Sherrier D.J."/>
            <person name="Shi R."/>
            <person name="Sims S."/>
            <person name="Singer S.R."/>
            <person name="Sinharoy S."/>
            <person name="Sterck L."/>
            <person name="Viollet A."/>
            <person name="Wang B.B."/>
            <person name="Wang K."/>
            <person name="Wang M."/>
            <person name="Wang X."/>
            <person name="Warfsmann J."/>
            <person name="Weissenbach J."/>
            <person name="White D.D."/>
            <person name="White J.D."/>
            <person name="Wiley G.B."/>
            <person name="Wincker P."/>
            <person name="Xing Y."/>
            <person name="Yang L."/>
            <person name="Yao Z."/>
            <person name="Ying F."/>
            <person name="Zhai J."/>
            <person name="Zhou L."/>
            <person name="Zuber A."/>
            <person name="Denarie J."/>
            <person name="Dixon R.A."/>
            <person name="May G.D."/>
            <person name="Schwartz D.C."/>
            <person name="Rogers J."/>
            <person name="Quetier F."/>
            <person name="Town C.D."/>
            <person name="Roe B.A."/>
        </authorList>
    </citation>
    <scope>NUCLEOTIDE SEQUENCE [LARGE SCALE GENOMIC DNA]</scope>
    <source>
        <strain evidence="2">A17</strain>
        <strain evidence="3 4">cv. Jemalong A17</strain>
    </source>
</reference>
<organism evidence="2 4">
    <name type="scientific">Medicago truncatula</name>
    <name type="common">Barrel medic</name>
    <name type="synonym">Medicago tribuloides</name>
    <dbReference type="NCBI Taxonomy" id="3880"/>
    <lineage>
        <taxon>Eukaryota</taxon>
        <taxon>Viridiplantae</taxon>
        <taxon>Streptophyta</taxon>
        <taxon>Embryophyta</taxon>
        <taxon>Tracheophyta</taxon>
        <taxon>Spermatophyta</taxon>
        <taxon>Magnoliopsida</taxon>
        <taxon>eudicotyledons</taxon>
        <taxon>Gunneridae</taxon>
        <taxon>Pentapetalae</taxon>
        <taxon>rosids</taxon>
        <taxon>fabids</taxon>
        <taxon>Fabales</taxon>
        <taxon>Fabaceae</taxon>
        <taxon>Papilionoideae</taxon>
        <taxon>50 kb inversion clade</taxon>
        <taxon>NPAAA clade</taxon>
        <taxon>Hologalegina</taxon>
        <taxon>IRL clade</taxon>
        <taxon>Trifolieae</taxon>
        <taxon>Medicago</taxon>
    </lineage>
</organism>
<dbReference type="Proteomes" id="UP000002051">
    <property type="component" value="Unassembled WGS sequence"/>
</dbReference>
<dbReference type="HOGENOM" id="CLU_2625776_0_0_1"/>
<dbReference type="EMBL" id="KL403276">
    <property type="protein sequence ID" value="KEH15791.1"/>
    <property type="molecule type" value="Genomic_DNA"/>
</dbReference>
<feature type="region of interest" description="Disordered" evidence="1">
    <location>
        <begin position="1"/>
        <end position="65"/>
    </location>
</feature>
<evidence type="ECO:0000256" key="1">
    <source>
        <dbReference type="SAM" id="MobiDB-lite"/>
    </source>
</evidence>
<reference evidence="2 4" key="2">
    <citation type="journal article" date="2014" name="BMC Genomics">
        <title>An improved genome release (version Mt4.0) for the model legume Medicago truncatula.</title>
        <authorList>
            <person name="Tang H."/>
            <person name="Krishnakumar V."/>
            <person name="Bidwell S."/>
            <person name="Rosen B."/>
            <person name="Chan A."/>
            <person name="Zhou S."/>
            <person name="Gentzbittel L."/>
            <person name="Childs K.L."/>
            <person name="Yandell M."/>
            <person name="Gundlach H."/>
            <person name="Mayer K.F."/>
            <person name="Schwartz D.C."/>
            <person name="Town C.D."/>
        </authorList>
    </citation>
    <scope>GENOME REANNOTATION</scope>
    <source>
        <strain evidence="2">A17</strain>
        <strain evidence="3 4">cv. Jemalong A17</strain>
    </source>
</reference>
<keyword evidence="4" id="KW-1185">Reference proteome</keyword>
<reference evidence="3" key="3">
    <citation type="submission" date="2015-06" db="UniProtKB">
        <authorList>
            <consortium name="EnsemblPlants"/>
        </authorList>
    </citation>
    <scope>IDENTIFICATION</scope>
    <source>
        <strain evidence="3">cv. Jemalong A17</strain>
    </source>
</reference>
<feature type="compositionally biased region" description="Basic and acidic residues" evidence="1">
    <location>
        <begin position="13"/>
        <end position="44"/>
    </location>
</feature>
<gene>
    <name evidence="2" type="ORF">MTR_0551s0020</name>
</gene>
<evidence type="ECO:0000313" key="2">
    <source>
        <dbReference type="EMBL" id="KEH15791.1"/>
    </source>
</evidence>
<accession>A0A072TEZ6</accession>
<name>A0A072TEZ6_MEDTR</name>
<evidence type="ECO:0000313" key="3">
    <source>
        <dbReference type="EnsemblPlants" id="KEH15791"/>
    </source>
</evidence>
<dbReference type="EnsemblPlants" id="KEH15791">
    <property type="protein sequence ID" value="KEH15791"/>
    <property type="gene ID" value="MTR_0551s0020"/>
</dbReference>
<evidence type="ECO:0000313" key="4">
    <source>
        <dbReference type="Proteomes" id="UP000002051"/>
    </source>
</evidence>
<protein>
    <submittedName>
        <fullName evidence="2 3">Uncharacterized protein</fullName>
    </submittedName>
</protein>
<dbReference type="AlphaFoldDB" id="A0A072TEZ6"/>